<dbReference type="SUPFAM" id="SSF161098">
    <property type="entry name" value="MetI-like"/>
    <property type="match status" value="1"/>
</dbReference>
<dbReference type="Proteomes" id="UP001602058">
    <property type="component" value="Unassembled WGS sequence"/>
</dbReference>
<organism evidence="10 11">
    <name type="scientific">Streptomyces bluensis</name>
    <dbReference type="NCBI Taxonomy" id="33897"/>
    <lineage>
        <taxon>Bacteria</taxon>
        <taxon>Bacillati</taxon>
        <taxon>Actinomycetota</taxon>
        <taxon>Actinomycetes</taxon>
        <taxon>Kitasatosporales</taxon>
        <taxon>Streptomycetaceae</taxon>
        <taxon>Streptomyces</taxon>
    </lineage>
</organism>
<evidence type="ECO:0000256" key="7">
    <source>
        <dbReference type="RuleBase" id="RU363032"/>
    </source>
</evidence>
<keyword evidence="4 7" id="KW-0812">Transmembrane</keyword>
<sequence length="326" mass="35065">MTQAAQGTTRGRPAKTSSRRTAGPAQVWAGRAPRVLRGTSRTRWSGWLFVLPALAMYGFFVLKPLLTTFQYSLYRWDGIGPSQWAGLDNYRTVLTDPDLLEIILHAFVLIVFFSFVPVSLGLLVASLIHRVTRGPLGTAARTVLFLPQVIPLVAAGIAWSWVLSTTGMVNQVLNAVGLGRYSRAWLGEFDTALPAVGVIGAWVLLGLCTILLVTGISKIDPALYEAARIDGAGSVREFFAVTLPSLRREIGICLTVTVIAALASFDIVYISTSGGPGTATTVPGLEIYRLAFAQRQVGLASALAVVLMLLVLVCVLPIQRLSREGK</sequence>
<feature type="region of interest" description="Disordered" evidence="8">
    <location>
        <begin position="1"/>
        <end position="26"/>
    </location>
</feature>
<dbReference type="Pfam" id="PF00528">
    <property type="entry name" value="BPD_transp_1"/>
    <property type="match status" value="1"/>
</dbReference>
<protein>
    <submittedName>
        <fullName evidence="10">Carbohydrate ABC transporter permease</fullName>
    </submittedName>
</protein>
<dbReference type="EMBL" id="JBIAWJ010000007">
    <property type="protein sequence ID" value="MFF4523056.1"/>
    <property type="molecule type" value="Genomic_DNA"/>
</dbReference>
<feature type="transmembrane region" description="Helical" evidence="7">
    <location>
        <begin position="102"/>
        <end position="128"/>
    </location>
</feature>
<evidence type="ECO:0000256" key="4">
    <source>
        <dbReference type="ARBA" id="ARBA00022692"/>
    </source>
</evidence>
<proteinExistence type="inferred from homology"/>
<feature type="transmembrane region" description="Helical" evidence="7">
    <location>
        <begin position="297"/>
        <end position="318"/>
    </location>
</feature>
<evidence type="ECO:0000256" key="1">
    <source>
        <dbReference type="ARBA" id="ARBA00004651"/>
    </source>
</evidence>
<feature type="compositionally biased region" description="Polar residues" evidence="8">
    <location>
        <begin position="1"/>
        <end position="20"/>
    </location>
</feature>
<evidence type="ECO:0000256" key="5">
    <source>
        <dbReference type="ARBA" id="ARBA00022989"/>
    </source>
</evidence>
<comment type="caution">
    <text evidence="10">The sequence shown here is derived from an EMBL/GenBank/DDBJ whole genome shotgun (WGS) entry which is preliminary data.</text>
</comment>
<keyword evidence="11" id="KW-1185">Reference proteome</keyword>
<dbReference type="InterPro" id="IPR050809">
    <property type="entry name" value="UgpAE/MalFG_permease"/>
</dbReference>
<evidence type="ECO:0000256" key="3">
    <source>
        <dbReference type="ARBA" id="ARBA00022475"/>
    </source>
</evidence>
<evidence type="ECO:0000256" key="6">
    <source>
        <dbReference type="ARBA" id="ARBA00023136"/>
    </source>
</evidence>
<feature type="transmembrane region" description="Helical" evidence="7">
    <location>
        <begin position="250"/>
        <end position="270"/>
    </location>
</feature>
<keyword evidence="6 7" id="KW-0472">Membrane</keyword>
<feature type="transmembrane region" description="Helical" evidence="7">
    <location>
        <begin position="44"/>
        <end position="66"/>
    </location>
</feature>
<dbReference type="PANTHER" id="PTHR43227">
    <property type="entry name" value="BLL4140 PROTEIN"/>
    <property type="match status" value="1"/>
</dbReference>
<feature type="domain" description="ABC transmembrane type-1" evidence="9">
    <location>
        <begin position="103"/>
        <end position="318"/>
    </location>
</feature>
<name>A0ABW6UHZ4_9ACTN</name>
<dbReference type="RefSeq" id="WP_351087314.1">
    <property type="nucleotide sequence ID" value="NZ_JBEOZG010000049.1"/>
</dbReference>
<keyword evidence="3" id="KW-1003">Cell membrane</keyword>
<feature type="transmembrane region" description="Helical" evidence="7">
    <location>
        <begin position="192"/>
        <end position="213"/>
    </location>
</feature>
<dbReference type="InterPro" id="IPR000515">
    <property type="entry name" value="MetI-like"/>
</dbReference>
<evidence type="ECO:0000256" key="8">
    <source>
        <dbReference type="SAM" id="MobiDB-lite"/>
    </source>
</evidence>
<dbReference type="PROSITE" id="PS50928">
    <property type="entry name" value="ABC_TM1"/>
    <property type="match status" value="1"/>
</dbReference>
<keyword evidence="5 7" id="KW-1133">Transmembrane helix</keyword>
<feature type="transmembrane region" description="Helical" evidence="7">
    <location>
        <begin position="140"/>
        <end position="162"/>
    </location>
</feature>
<keyword evidence="2 7" id="KW-0813">Transport</keyword>
<reference evidence="10 11" key="1">
    <citation type="submission" date="2024-10" db="EMBL/GenBank/DDBJ databases">
        <title>The Natural Products Discovery Center: Release of the First 8490 Sequenced Strains for Exploring Actinobacteria Biosynthetic Diversity.</title>
        <authorList>
            <person name="Kalkreuter E."/>
            <person name="Kautsar S.A."/>
            <person name="Yang D."/>
            <person name="Bader C.D."/>
            <person name="Teijaro C.N."/>
            <person name="Fluegel L."/>
            <person name="Davis C.M."/>
            <person name="Simpson J.R."/>
            <person name="Lauterbach L."/>
            <person name="Steele A.D."/>
            <person name="Gui C."/>
            <person name="Meng S."/>
            <person name="Li G."/>
            <person name="Viehrig K."/>
            <person name="Ye F."/>
            <person name="Su P."/>
            <person name="Kiefer A.F."/>
            <person name="Nichols A."/>
            <person name="Cepeda A.J."/>
            <person name="Yan W."/>
            <person name="Fan B."/>
            <person name="Jiang Y."/>
            <person name="Adhikari A."/>
            <person name="Zheng C.-J."/>
            <person name="Schuster L."/>
            <person name="Cowan T.M."/>
            <person name="Smanski M.J."/>
            <person name="Chevrette M.G."/>
            <person name="De Carvalho L.P.S."/>
            <person name="Shen B."/>
        </authorList>
    </citation>
    <scope>NUCLEOTIDE SEQUENCE [LARGE SCALE GENOMIC DNA]</scope>
    <source>
        <strain evidence="10 11">NPDC001390</strain>
    </source>
</reference>
<evidence type="ECO:0000313" key="10">
    <source>
        <dbReference type="EMBL" id="MFF4523056.1"/>
    </source>
</evidence>
<evidence type="ECO:0000256" key="2">
    <source>
        <dbReference type="ARBA" id="ARBA00022448"/>
    </source>
</evidence>
<gene>
    <name evidence="10" type="ORF">ACFY1D_16765</name>
</gene>
<dbReference type="CDD" id="cd06261">
    <property type="entry name" value="TM_PBP2"/>
    <property type="match status" value="1"/>
</dbReference>
<dbReference type="Gene3D" id="1.10.3720.10">
    <property type="entry name" value="MetI-like"/>
    <property type="match status" value="1"/>
</dbReference>
<dbReference type="InterPro" id="IPR035906">
    <property type="entry name" value="MetI-like_sf"/>
</dbReference>
<evidence type="ECO:0000313" key="11">
    <source>
        <dbReference type="Proteomes" id="UP001602058"/>
    </source>
</evidence>
<dbReference type="PANTHER" id="PTHR43227:SF8">
    <property type="entry name" value="DIACETYLCHITOBIOSE UPTAKE SYSTEM PERMEASE PROTEIN DASB"/>
    <property type="match status" value="1"/>
</dbReference>
<comment type="similarity">
    <text evidence="7">Belongs to the binding-protein-dependent transport system permease family.</text>
</comment>
<comment type="subcellular location">
    <subcellularLocation>
        <location evidence="1 7">Cell membrane</location>
        <topology evidence="1 7">Multi-pass membrane protein</topology>
    </subcellularLocation>
</comment>
<evidence type="ECO:0000259" key="9">
    <source>
        <dbReference type="PROSITE" id="PS50928"/>
    </source>
</evidence>
<accession>A0ABW6UHZ4</accession>